<evidence type="ECO:0000313" key="3">
    <source>
        <dbReference type="Proteomes" id="UP000653343"/>
    </source>
</evidence>
<protein>
    <recommendedName>
        <fullName evidence="4">Tetratricopeptide repeat protein</fullName>
    </recommendedName>
</protein>
<dbReference type="RefSeq" id="WP_189357814.1">
    <property type="nucleotide sequence ID" value="NZ_BMYU01000007.1"/>
</dbReference>
<dbReference type="InterPro" id="IPR011990">
    <property type="entry name" value="TPR-like_helical_dom_sf"/>
</dbReference>
<dbReference type="Gene3D" id="1.25.40.10">
    <property type="entry name" value="Tetratricopeptide repeat domain"/>
    <property type="match status" value="1"/>
</dbReference>
<dbReference type="EMBL" id="BMYU01000007">
    <property type="protein sequence ID" value="GGX47744.1"/>
    <property type="molecule type" value="Genomic_DNA"/>
</dbReference>
<dbReference type="Proteomes" id="UP000653343">
    <property type="component" value="Unassembled WGS sequence"/>
</dbReference>
<comment type="caution">
    <text evidence="2">The sequence shown here is derived from an EMBL/GenBank/DDBJ whole genome shotgun (WGS) entry which is preliminary data.</text>
</comment>
<keyword evidence="3" id="KW-1185">Reference proteome</keyword>
<reference evidence="3" key="1">
    <citation type="journal article" date="2019" name="Int. J. Syst. Evol. Microbiol.">
        <title>The Global Catalogue of Microorganisms (GCM) 10K type strain sequencing project: providing services to taxonomists for standard genome sequencing and annotation.</title>
        <authorList>
            <consortium name="The Broad Institute Genomics Platform"/>
            <consortium name="The Broad Institute Genome Sequencing Center for Infectious Disease"/>
            <person name="Wu L."/>
            <person name="Ma J."/>
        </authorList>
    </citation>
    <scope>NUCLEOTIDE SEQUENCE [LARGE SCALE GENOMIC DNA]</scope>
    <source>
        <strain evidence="3">KCTC 23917</strain>
    </source>
</reference>
<feature type="chain" id="PRO_5046188399" description="Tetratricopeptide repeat protein" evidence="1">
    <location>
        <begin position="24"/>
        <end position="421"/>
    </location>
</feature>
<accession>A0ABQ2Y1J6</accession>
<gene>
    <name evidence="2" type="ORF">GCM10010946_27810</name>
</gene>
<proteinExistence type="predicted"/>
<evidence type="ECO:0000256" key="1">
    <source>
        <dbReference type="SAM" id="SignalP"/>
    </source>
</evidence>
<keyword evidence="1" id="KW-0732">Signal</keyword>
<organism evidence="2 3">
    <name type="scientific">Undibacterium squillarum</name>
    <dbReference type="NCBI Taxonomy" id="1131567"/>
    <lineage>
        <taxon>Bacteria</taxon>
        <taxon>Pseudomonadati</taxon>
        <taxon>Pseudomonadota</taxon>
        <taxon>Betaproteobacteria</taxon>
        <taxon>Burkholderiales</taxon>
        <taxon>Oxalobacteraceae</taxon>
        <taxon>Undibacterium</taxon>
    </lineage>
</organism>
<name>A0ABQ2Y1J6_9BURK</name>
<dbReference type="SUPFAM" id="SSF48452">
    <property type="entry name" value="TPR-like"/>
    <property type="match status" value="1"/>
</dbReference>
<sequence>MKKSSFLLAAMLAAVIGTGFAPAFTSTAFAQQAAEEKKLDTTVRPEFMKAIPELQKLLEEKKYAETEEKLKTLDAMDKKLPYEIFMLHRFRAIIGSSTGNSELLVNSLVGLIESPYLKPEERLRMTNGVAVEYFNAKQYDKAMVWTQRYLQSDPKDITVQSMVARIHYLKADYPATIKKLDEILALNKESKVKPSEETLKLYTSCYQHQKDMAGYARILEMMAEYYPTREIWSDLIYRIQSKPGFSDRLRLDMYRLLISNGTMDDGAQYVEMAELALLAALPSEAKQVLEAGYSAGLLGTGKDAAKHKQLRDRVNKQVADELKSQEADETAARNAKGGTGLVNTGYSYVIRGQAEKGVQLMELGMSKGSLKYEDEARLHMGMAYLKTGNRDKAKEVFATLKGADAADLARLWLLTRPAAQN</sequence>
<feature type="signal peptide" evidence="1">
    <location>
        <begin position="1"/>
        <end position="23"/>
    </location>
</feature>
<evidence type="ECO:0008006" key="4">
    <source>
        <dbReference type="Google" id="ProtNLM"/>
    </source>
</evidence>
<evidence type="ECO:0000313" key="2">
    <source>
        <dbReference type="EMBL" id="GGX47744.1"/>
    </source>
</evidence>